<dbReference type="WBParaSite" id="SSLN_0001551101-mRNA-1">
    <property type="protein sequence ID" value="SSLN_0001551101-mRNA-1"/>
    <property type="gene ID" value="SSLN_0001551101"/>
</dbReference>
<reference evidence="3" key="1">
    <citation type="submission" date="2016-06" db="UniProtKB">
        <authorList>
            <consortium name="WormBaseParasite"/>
        </authorList>
    </citation>
    <scope>IDENTIFICATION</scope>
</reference>
<evidence type="ECO:0000313" key="1">
    <source>
        <dbReference type="EMBL" id="VDM01337.1"/>
    </source>
</evidence>
<sequence>MARDRPSTQYIIPWSVDAGYRGQRKLLIEASQPPGKMDIVGPCDILLGRRCPQSQPSTPWVAIVFAFINYQLHYEAVVSRDVAVGCVPQLNFSAQQFDIAVEQIIVAAKNTSTINLDNQKAKFDAMVDDGLTAFQNDFVRNSSATEVLRLQQEFQSVVFRYAENQLPPTTWRDFIKQLRDLQTELQPHAPSLRASIAEALNTGCEVSKITACRELRTITLEQLEPNFTLEQFQSDDVNKLLNLLASSQTDVHDLDQFNNTIQSMKSDIKRELQPILDGNYDVY</sequence>
<dbReference type="AlphaFoldDB" id="A0A183TEQ3"/>
<dbReference type="Proteomes" id="UP000275846">
    <property type="component" value="Unassembled WGS sequence"/>
</dbReference>
<reference evidence="1 2" key="2">
    <citation type="submission" date="2018-11" db="EMBL/GenBank/DDBJ databases">
        <authorList>
            <consortium name="Pathogen Informatics"/>
        </authorList>
    </citation>
    <scope>NUCLEOTIDE SEQUENCE [LARGE SCALE GENOMIC DNA]</scope>
    <source>
        <strain evidence="1 2">NST_G2</strain>
    </source>
</reference>
<proteinExistence type="predicted"/>
<evidence type="ECO:0000313" key="2">
    <source>
        <dbReference type="Proteomes" id="UP000275846"/>
    </source>
</evidence>
<dbReference type="OrthoDB" id="10342402at2759"/>
<accession>A0A183TEQ3</accession>
<organism evidence="3">
    <name type="scientific">Schistocephalus solidus</name>
    <name type="common">Tapeworm</name>
    <dbReference type="NCBI Taxonomy" id="70667"/>
    <lineage>
        <taxon>Eukaryota</taxon>
        <taxon>Metazoa</taxon>
        <taxon>Spiralia</taxon>
        <taxon>Lophotrochozoa</taxon>
        <taxon>Platyhelminthes</taxon>
        <taxon>Cestoda</taxon>
        <taxon>Eucestoda</taxon>
        <taxon>Diphyllobothriidea</taxon>
        <taxon>Diphyllobothriidae</taxon>
        <taxon>Schistocephalus</taxon>
    </lineage>
</organism>
<name>A0A183TEQ3_SCHSO</name>
<dbReference type="EMBL" id="UYSU01039464">
    <property type="protein sequence ID" value="VDM01337.1"/>
    <property type="molecule type" value="Genomic_DNA"/>
</dbReference>
<protein>
    <submittedName>
        <fullName evidence="1 3">Uncharacterized protein</fullName>
    </submittedName>
</protein>
<gene>
    <name evidence="1" type="ORF">SSLN_LOCUS14951</name>
</gene>
<evidence type="ECO:0000313" key="3">
    <source>
        <dbReference type="WBParaSite" id="SSLN_0001551101-mRNA-1"/>
    </source>
</evidence>
<keyword evidence="2" id="KW-1185">Reference proteome</keyword>